<evidence type="ECO:0000313" key="2">
    <source>
        <dbReference type="Proteomes" id="UP000230553"/>
    </source>
</evidence>
<comment type="caution">
    <text evidence="1">The sequence shown here is derived from an EMBL/GenBank/DDBJ whole genome shotgun (WGS) entry which is preliminary data.</text>
</comment>
<dbReference type="AlphaFoldDB" id="A0A2M7TGD0"/>
<organism evidence="1 2">
    <name type="scientific">Candidatus Wolfebacteria bacterium CG_4_10_14_0_2_um_filter_39_18</name>
    <dbReference type="NCBI Taxonomy" id="1975061"/>
    <lineage>
        <taxon>Bacteria</taxon>
        <taxon>Candidatus Wolfeibacteriota</taxon>
    </lineage>
</organism>
<proteinExistence type="predicted"/>
<evidence type="ECO:0000313" key="1">
    <source>
        <dbReference type="EMBL" id="PIZ45121.1"/>
    </source>
</evidence>
<reference evidence="2" key="1">
    <citation type="submission" date="2017-09" db="EMBL/GenBank/DDBJ databases">
        <title>Depth-based differentiation of microbial function through sediment-hosted aquifers and enrichment of novel symbionts in the deep terrestrial subsurface.</title>
        <authorList>
            <person name="Probst A.J."/>
            <person name="Ladd B."/>
            <person name="Jarett J.K."/>
            <person name="Geller-Mcgrath D.E."/>
            <person name="Sieber C.M.K."/>
            <person name="Emerson J.B."/>
            <person name="Anantharaman K."/>
            <person name="Thomas B.C."/>
            <person name="Malmstrom R."/>
            <person name="Stieglmeier M."/>
            <person name="Klingl A."/>
            <person name="Woyke T."/>
            <person name="Ryan C.M."/>
            <person name="Banfield J.F."/>
        </authorList>
    </citation>
    <scope>NUCLEOTIDE SEQUENCE [LARGE SCALE GENOMIC DNA]</scope>
</reference>
<sequence length="65" mass="7811">MADLDKIHRNYISEQMSLRDKLKKDCAPLEKKKRRERRLKLLGEKLLPEMVERISQNPPQGFFED</sequence>
<dbReference type="EMBL" id="PFNM01000019">
    <property type="protein sequence ID" value="PIZ45121.1"/>
    <property type="molecule type" value="Genomic_DNA"/>
</dbReference>
<name>A0A2M7TGD0_9BACT</name>
<gene>
    <name evidence="1" type="ORF">COY31_00980</name>
</gene>
<protein>
    <submittedName>
        <fullName evidence="1">Uncharacterized protein</fullName>
    </submittedName>
</protein>
<dbReference type="Proteomes" id="UP000230553">
    <property type="component" value="Unassembled WGS sequence"/>
</dbReference>
<accession>A0A2M7TGD0</accession>